<proteinExistence type="inferred from homology"/>
<dbReference type="GO" id="GO:0006310">
    <property type="term" value="P:DNA recombination"/>
    <property type="evidence" value="ECO:0007669"/>
    <property type="project" value="UniProtKB-KW"/>
</dbReference>
<evidence type="ECO:0000256" key="4">
    <source>
        <dbReference type="ARBA" id="ARBA00023172"/>
    </source>
</evidence>
<keyword evidence="3" id="KW-0238">DNA-binding</keyword>
<dbReference type="SUPFAM" id="SSF56349">
    <property type="entry name" value="DNA breaking-rejoining enzymes"/>
    <property type="match status" value="1"/>
</dbReference>
<evidence type="ECO:0000256" key="1">
    <source>
        <dbReference type="ARBA" id="ARBA00008857"/>
    </source>
</evidence>
<dbReference type="EMBL" id="LVHD01000015">
    <property type="protein sequence ID" value="OAG77190.1"/>
    <property type="molecule type" value="Genomic_DNA"/>
</dbReference>
<sequence length="372" mass="41954">MSLKLVTFAHAKNIFIRGTVGGKRILESTGTANRKFAEEYRRKREAELWQEQLYGTRSVITFADAATAYIKDAPRSPATSRYVDRLVEHFGDTRLTSINNASLRAAYASILRDGESASPATKKRSVRTPLQAILEFGAVQGWCDRPAFSALSVGQSITRFLLPEQATDLVACAAPHLRPLFVFLLGTGCRLSEALDLEWADVNLYAARAVVWQKQGRQRHLDLSPGVMKWLQIIEPKEGHVFRPMIKTRGTTLIGERYHDAGRQYGGQIKNGWAGACRRAGLPGRVHEWVPTGATKTKQRFIPEFTPHDLRHTWASWHYCVHKDFLRLKADGDWSNINTVTVYAKLMPPVYREEIIKWWGVGPDTLPDGKNQ</sequence>
<dbReference type="InterPro" id="IPR002104">
    <property type="entry name" value="Integrase_catalytic"/>
</dbReference>
<dbReference type="InterPro" id="IPR013762">
    <property type="entry name" value="Integrase-like_cat_sf"/>
</dbReference>
<accession>A0A087PPI5</accession>
<dbReference type="STRING" id="178901.AmDm5_1591"/>
<gene>
    <name evidence="5" type="ORF">Amal_01439</name>
</gene>
<evidence type="ECO:0000313" key="5">
    <source>
        <dbReference type="EMBL" id="OAG77190.1"/>
    </source>
</evidence>
<keyword evidence="2" id="KW-0229">DNA integration</keyword>
<dbReference type="PROSITE" id="PS51898">
    <property type="entry name" value="TYR_RECOMBINASE"/>
    <property type="match status" value="1"/>
</dbReference>
<evidence type="ECO:0000256" key="3">
    <source>
        <dbReference type="ARBA" id="ARBA00023125"/>
    </source>
</evidence>
<dbReference type="AlphaFoldDB" id="A0A087PPI5"/>
<comment type="caution">
    <text evidence="5">The sequence shown here is derived from an EMBL/GenBank/DDBJ whole genome shotgun (WGS) entry which is preliminary data.</text>
</comment>
<dbReference type="Pfam" id="PF00589">
    <property type="entry name" value="Phage_integrase"/>
    <property type="match status" value="1"/>
</dbReference>
<protein>
    <submittedName>
        <fullName evidence="5">Phage integrase family protein</fullName>
    </submittedName>
</protein>
<dbReference type="InterPro" id="IPR011010">
    <property type="entry name" value="DNA_brk_join_enz"/>
</dbReference>
<comment type="similarity">
    <text evidence="1">Belongs to the 'phage' integrase family.</text>
</comment>
<dbReference type="PANTHER" id="PTHR30349">
    <property type="entry name" value="PHAGE INTEGRASE-RELATED"/>
    <property type="match status" value="1"/>
</dbReference>
<dbReference type="eggNOG" id="COG0582">
    <property type="taxonomic scope" value="Bacteria"/>
</dbReference>
<dbReference type="GO" id="GO:0003677">
    <property type="term" value="F:DNA binding"/>
    <property type="evidence" value="ECO:0007669"/>
    <property type="project" value="UniProtKB-KW"/>
</dbReference>
<dbReference type="Gene3D" id="1.10.443.10">
    <property type="entry name" value="Intergrase catalytic core"/>
    <property type="match status" value="1"/>
</dbReference>
<dbReference type="GO" id="GO:0015074">
    <property type="term" value="P:DNA integration"/>
    <property type="evidence" value="ECO:0007669"/>
    <property type="project" value="UniProtKB-KW"/>
</dbReference>
<dbReference type="InterPro" id="IPR050090">
    <property type="entry name" value="Tyrosine_recombinase_XerCD"/>
</dbReference>
<dbReference type="InterPro" id="IPR010998">
    <property type="entry name" value="Integrase_recombinase_N"/>
</dbReference>
<dbReference type="CDD" id="cd00796">
    <property type="entry name" value="INT_Rci_Hp1_C"/>
    <property type="match status" value="1"/>
</dbReference>
<name>A0A087PPI5_9PROT</name>
<dbReference type="PATRIC" id="fig|178901.10.peg.1539"/>
<evidence type="ECO:0000256" key="2">
    <source>
        <dbReference type="ARBA" id="ARBA00022908"/>
    </source>
</evidence>
<dbReference type="Proteomes" id="UP000077349">
    <property type="component" value="Unassembled WGS sequence"/>
</dbReference>
<keyword evidence="4" id="KW-0233">DNA recombination</keyword>
<reference evidence="5 6" key="1">
    <citation type="submission" date="2016-03" db="EMBL/GenBank/DDBJ databases">
        <title>Draft genome sequence of Acetobacter malorum CECT 7742, a strain isolated from strawberry vinegar.</title>
        <authorList>
            <person name="Sainz F."/>
            <person name="Mas A."/>
            <person name="Torija M.J."/>
        </authorList>
    </citation>
    <scope>NUCLEOTIDE SEQUENCE [LARGE SCALE GENOMIC DNA]</scope>
    <source>
        <strain evidence="5 6">CECT 7742</strain>
    </source>
</reference>
<evidence type="ECO:0000313" key="6">
    <source>
        <dbReference type="Proteomes" id="UP000077349"/>
    </source>
</evidence>
<organism evidence="5 6">
    <name type="scientific">Acetobacter malorum</name>
    <dbReference type="NCBI Taxonomy" id="178901"/>
    <lineage>
        <taxon>Bacteria</taxon>
        <taxon>Pseudomonadati</taxon>
        <taxon>Pseudomonadota</taxon>
        <taxon>Alphaproteobacteria</taxon>
        <taxon>Acetobacterales</taxon>
        <taxon>Acetobacteraceae</taxon>
        <taxon>Acetobacter</taxon>
    </lineage>
</organism>
<dbReference type="Gene3D" id="1.10.150.130">
    <property type="match status" value="1"/>
</dbReference>
<dbReference type="PANTHER" id="PTHR30349:SF64">
    <property type="entry name" value="PROPHAGE INTEGRASE INTD-RELATED"/>
    <property type="match status" value="1"/>
</dbReference>